<dbReference type="OrthoDB" id="3886371at2759"/>
<dbReference type="EMBL" id="ML978069">
    <property type="protein sequence ID" value="KAF2016616.1"/>
    <property type="molecule type" value="Genomic_DNA"/>
</dbReference>
<sequence>MQAQKRELREKEKELAEALVVLAGEVAFTDLSESLQTSLSTNPLIQIRHLCAGLSRQLSKIELQMADNAPYCRGKNLYTGGEIARKFLPPIQLLFNQRPVPQRMIFELLMEVKDSVYAGMADCAPEVLEWELNNFTTFEELDELIVRALLPPPPSQRKQRRDVSPSPSTLLEDSHPGKETKHQGDEDITPNTSRPRRRLLLTPLTPTLSPAPQTSWLLSDPDEALYALESLEATSAAMLALPVPTSDFLAKSILTLRRLLPRRTLADAAARRKKRKGRCGEYARCMKWAGAQWRAEGGCGRGCRDEDEVGEEGLPSWHRGSRHFEKVGEFVLTGG</sequence>
<organism evidence="2 3">
    <name type="scientific">Aaosphaeria arxii CBS 175.79</name>
    <dbReference type="NCBI Taxonomy" id="1450172"/>
    <lineage>
        <taxon>Eukaryota</taxon>
        <taxon>Fungi</taxon>
        <taxon>Dikarya</taxon>
        <taxon>Ascomycota</taxon>
        <taxon>Pezizomycotina</taxon>
        <taxon>Dothideomycetes</taxon>
        <taxon>Pleosporomycetidae</taxon>
        <taxon>Pleosporales</taxon>
        <taxon>Pleosporales incertae sedis</taxon>
        <taxon>Aaosphaeria</taxon>
    </lineage>
</organism>
<gene>
    <name evidence="2" type="ORF">BU24DRAFT_422994</name>
</gene>
<name>A0A6A5XUL3_9PLEO</name>
<evidence type="ECO:0000313" key="3">
    <source>
        <dbReference type="Proteomes" id="UP000799778"/>
    </source>
</evidence>
<feature type="region of interest" description="Disordered" evidence="1">
    <location>
        <begin position="150"/>
        <end position="197"/>
    </location>
</feature>
<proteinExistence type="predicted"/>
<feature type="compositionally biased region" description="Basic and acidic residues" evidence="1">
    <location>
        <begin position="172"/>
        <end position="185"/>
    </location>
</feature>
<reference evidence="2" key="1">
    <citation type="journal article" date="2020" name="Stud. Mycol.">
        <title>101 Dothideomycetes genomes: a test case for predicting lifestyles and emergence of pathogens.</title>
        <authorList>
            <person name="Haridas S."/>
            <person name="Albert R."/>
            <person name="Binder M."/>
            <person name="Bloem J."/>
            <person name="Labutti K."/>
            <person name="Salamov A."/>
            <person name="Andreopoulos B."/>
            <person name="Baker S."/>
            <person name="Barry K."/>
            <person name="Bills G."/>
            <person name="Bluhm B."/>
            <person name="Cannon C."/>
            <person name="Castanera R."/>
            <person name="Culley D."/>
            <person name="Daum C."/>
            <person name="Ezra D."/>
            <person name="Gonzalez J."/>
            <person name="Henrissat B."/>
            <person name="Kuo A."/>
            <person name="Liang C."/>
            <person name="Lipzen A."/>
            <person name="Lutzoni F."/>
            <person name="Magnuson J."/>
            <person name="Mondo S."/>
            <person name="Nolan M."/>
            <person name="Ohm R."/>
            <person name="Pangilinan J."/>
            <person name="Park H.-J."/>
            <person name="Ramirez L."/>
            <person name="Alfaro M."/>
            <person name="Sun H."/>
            <person name="Tritt A."/>
            <person name="Yoshinaga Y."/>
            <person name="Zwiers L.-H."/>
            <person name="Turgeon B."/>
            <person name="Goodwin S."/>
            <person name="Spatafora J."/>
            <person name="Crous P."/>
            <person name="Grigoriev I."/>
        </authorList>
    </citation>
    <scope>NUCLEOTIDE SEQUENCE</scope>
    <source>
        <strain evidence="2">CBS 175.79</strain>
    </source>
</reference>
<evidence type="ECO:0000313" key="2">
    <source>
        <dbReference type="EMBL" id="KAF2016616.1"/>
    </source>
</evidence>
<dbReference type="Proteomes" id="UP000799778">
    <property type="component" value="Unassembled WGS sequence"/>
</dbReference>
<protein>
    <submittedName>
        <fullName evidence="2">Uncharacterized protein</fullName>
    </submittedName>
</protein>
<accession>A0A6A5XUL3</accession>
<dbReference type="GeneID" id="54285518"/>
<dbReference type="AlphaFoldDB" id="A0A6A5XUL3"/>
<dbReference type="RefSeq" id="XP_033384955.1">
    <property type="nucleotide sequence ID" value="XM_033528121.1"/>
</dbReference>
<keyword evidence="3" id="KW-1185">Reference proteome</keyword>
<evidence type="ECO:0000256" key="1">
    <source>
        <dbReference type="SAM" id="MobiDB-lite"/>
    </source>
</evidence>